<evidence type="ECO:0000313" key="1">
    <source>
        <dbReference type="EMBL" id="KKK49108.1"/>
    </source>
</evidence>
<comment type="caution">
    <text evidence="1">The sequence shown here is derived from an EMBL/GenBank/DDBJ whole genome shotgun (WGS) entry which is preliminary data.</text>
</comment>
<protein>
    <submittedName>
        <fullName evidence="1">Uncharacterized protein</fullName>
    </submittedName>
</protein>
<organism evidence="1">
    <name type="scientific">marine sediment metagenome</name>
    <dbReference type="NCBI Taxonomy" id="412755"/>
    <lineage>
        <taxon>unclassified sequences</taxon>
        <taxon>metagenomes</taxon>
        <taxon>ecological metagenomes</taxon>
    </lineage>
</organism>
<gene>
    <name evidence="1" type="ORF">LCGC14_3138390</name>
</gene>
<feature type="non-terminal residue" evidence="1">
    <location>
        <position position="145"/>
    </location>
</feature>
<name>A0A0F8VXL9_9ZZZZ</name>
<sequence>MQDYPQAHFLQVNSQSKEITWNDKYLGERYLGLDPLFRIASRGAEIIGSHPYWIHLEDLVQEPFRSEESNTAMIEWFEGVLEYCAQFEEGKETRITLTGTRKEIGDFYEYLIVTLHYPAFVKSSIELIDGEWPNIQDIKRLEGGR</sequence>
<dbReference type="EMBL" id="LAZR01068722">
    <property type="protein sequence ID" value="KKK49108.1"/>
    <property type="molecule type" value="Genomic_DNA"/>
</dbReference>
<proteinExistence type="predicted"/>
<dbReference type="AlphaFoldDB" id="A0A0F8VXL9"/>
<accession>A0A0F8VXL9</accession>
<reference evidence="1" key="1">
    <citation type="journal article" date="2015" name="Nature">
        <title>Complex archaea that bridge the gap between prokaryotes and eukaryotes.</title>
        <authorList>
            <person name="Spang A."/>
            <person name="Saw J.H."/>
            <person name="Jorgensen S.L."/>
            <person name="Zaremba-Niedzwiedzka K."/>
            <person name="Martijn J."/>
            <person name="Lind A.E."/>
            <person name="van Eijk R."/>
            <person name="Schleper C."/>
            <person name="Guy L."/>
            <person name="Ettema T.J."/>
        </authorList>
    </citation>
    <scope>NUCLEOTIDE SEQUENCE</scope>
</reference>